<feature type="compositionally biased region" description="Polar residues" evidence="1">
    <location>
        <begin position="73"/>
        <end position="88"/>
    </location>
</feature>
<keyword evidence="3" id="KW-1185">Reference proteome</keyword>
<accession>A0A4Z2ICK8</accession>
<gene>
    <name evidence="2" type="ORF">EYF80_014187</name>
</gene>
<proteinExistence type="predicted"/>
<comment type="caution">
    <text evidence="2">The sequence shown here is derived from an EMBL/GenBank/DDBJ whole genome shotgun (WGS) entry which is preliminary data.</text>
</comment>
<dbReference type="EMBL" id="SRLO01000101">
    <property type="protein sequence ID" value="TNN75637.1"/>
    <property type="molecule type" value="Genomic_DNA"/>
</dbReference>
<name>A0A4Z2ICK8_9TELE</name>
<evidence type="ECO:0000256" key="1">
    <source>
        <dbReference type="SAM" id="MobiDB-lite"/>
    </source>
</evidence>
<sequence>MDFIWETAIRRMVSLSGFRARALQVGTMSDSSVMYWREDTHPTPDLLLPPRPGTAPPILTWPPPTAPDIATVPGNSLPISGRHNTPLGSNTLSPQCRAAVGGGALLHHSFMKWV</sequence>
<evidence type="ECO:0000313" key="3">
    <source>
        <dbReference type="Proteomes" id="UP000314294"/>
    </source>
</evidence>
<organism evidence="2 3">
    <name type="scientific">Liparis tanakae</name>
    <name type="common">Tanaka's snailfish</name>
    <dbReference type="NCBI Taxonomy" id="230148"/>
    <lineage>
        <taxon>Eukaryota</taxon>
        <taxon>Metazoa</taxon>
        <taxon>Chordata</taxon>
        <taxon>Craniata</taxon>
        <taxon>Vertebrata</taxon>
        <taxon>Euteleostomi</taxon>
        <taxon>Actinopterygii</taxon>
        <taxon>Neopterygii</taxon>
        <taxon>Teleostei</taxon>
        <taxon>Neoteleostei</taxon>
        <taxon>Acanthomorphata</taxon>
        <taxon>Eupercaria</taxon>
        <taxon>Perciformes</taxon>
        <taxon>Cottioidei</taxon>
        <taxon>Cottales</taxon>
        <taxon>Liparidae</taxon>
        <taxon>Liparis</taxon>
    </lineage>
</organism>
<evidence type="ECO:0000313" key="2">
    <source>
        <dbReference type="EMBL" id="TNN75637.1"/>
    </source>
</evidence>
<protein>
    <submittedName>
        <fullName evidence="2">Uncharacterized protein</fullName>
    </submittedName>
</protein>
<reference evidence="2 3" key="1">
    <citation type="submission" date="2019-03" db="EMBL/GenBank/DDBJ databases">
        <title>First draft genome of Liparis tanakae, snailfish: a comprehensive survey of snailfish specific genes.</title>
        <authorList>
            <person name="Kim W."/>
            <person name="Song I."/>
            <person name="Jeong J.-H."/>
            <person name="Kim D."/>
            <person name="Kim S."/>
            <person name="Ryu S."/>
            <person name="Song J.Y."/>
            <person name="Lee S.K."/>
        </authorList>
    </citation>
    <scope>NUCLEOTIDE SEQUENCE [LARGE SCALE GENOMIC DNA]</scope>
    <source>
        <tissue evidence="2">Muscle</tissue>
    </source>
</reference>
<feature type="region of interest" description="Disordered" evidence="1">
    <location>
        <begin position="63"/>
        <end position="88"/>
    </location>
</feature>
<dbReference type="AlphaFoldDB" id="A0A4Z2ICK8"/>
<dbReference type="Proteomes" id="UP000314294">
    <property type="component" value="Unassembled WGS sequence"/>
</dbReference>